<gene>
    <name evidence="5" type="ORF">EHT87_10340</name>
</gene>
<evidence type="ECO:0000256" key="1">
    <source>
        <dbReference type="ARBA" id="ARBA00023015"/>
    </source>
</evidence>
<evidence type="ECO:0000313" key="5">
    <source>
        <dbReference type="EMBL" id="RRB15618.1"/>
    </source>
</evidence>
<keyword evidence="3" id="KW-0804">Transcription</keyword>
<dbReference type="Gene3D" id="1.10.10.60">
    <property type="entry name" value="Homeodomain-like"/>
    <property type="match status" value="1"/>
</dbReference>
<keyword evidence="2" id="KW-0238">DNA-binding</keyword>
<comment type="caution">
    <text evidence="5">The sequence shown here is derived from an EMBL/GenBank/DDBJ whole genome shotgun (WGS) entry which is preliminary data.</text>
</comment>
<dbReference type="GO" id="GO:0003700">
    <property type="term" value="F:DNA-binding transcription factor activity"/>
    <property type="evidence" value="ECO:0007669"/>
    <property type="project" value="InterPro"/>
</dbReference>
<dbReference type="RefSeq" id="WP_124907220.1">
    <property type="nucleotide sequence ID" value="NZ_RQJP01000002.1"/>
</dbReference>
<dbReference type="PRINTS" id="PR00032">
    <property type="entry name" value="HTHARAC"/>
</dbReference>
<evidence type="ECO:0000313" key="6">
    <source>
        <dbReference type="Proteomes" id="UP000274271"/>
    </source>
</evidence>
<reference evidence="5 6" key="1">
    <citation type="submission" date="2018-11" db="EMBL/GenBank/DDBJ databases">
        <authorList>
            <person name="Zhou Z."/>
            <person name="Wang G."/>
        </authorList>
    </citation>
    <scope>NUCLEOTIDE SEQUENCE [LARGE SCALE GENOMIC DNA]</scope>
    <source>
        <strain evidence="5 6">KCTC42998</strain>
    </source>
</reference>
<dbReference type="PANTHER" id="PTHR43280:SF32">
    <property type="entry name" value="TRANSCRIPTIONAL REGULATORY PROTEIN"/>
    <property type="match status" value="1"/>
</dbReference>
<dbReference type="PROSITE" id="PS01124">
    <property type="entry name" value="HTH_ARAC_FAMILY_2"/>
    <property type="match status" value="1"/>
</dbReference>
<dbReference type="AlphaFoldDB" id="A0A3P1CQT8"/>
<dbReference type="SMART" id="SM00342">
    <property type="entry name" value="HTH_ARAC"/>
    <property type="match status" value="1"/>
</dbReference>
<keyword evidence="6" id="KW-1185">Reference proteome</keyword>
<evidence type="ECO:0000256" key="2">
    <source>
        <dbReference type="ARBA" id="ARBA00023125"/>
    </source>
</evidence>
<dbReference type="InterPro" id="IPR009057">
    <property type="entry name" value="Homeodomain-like_sf"/>
</dbReference>
<dbReference type="Pfam" id="PF12833">
    <property type="entry name" value="HTH_18"/>
    <property type="match status" value="1"/>
</dbReference>
<dbReference type="InterPro" id="IPR018060">
    <property type="entry name" value="HTH_AraC"/>
</dbReference>
<accession>A0A3P1CQT8</accession>
<dbReference type="SUPFAM" id="SSF46689">
    <property type="entry name" value="Homeodomain-like"/>
    <property type="match status" value="1"/>
</dbReference>
<organism evidence="5 6">
    <name type="scientific">Larkinella knui</name>
    <dbReference type="NCBI Taxonomy" id="2025310"/>
    <lineage>
        <taxon>Bacteria</taxon>
        <taxon>Pseudomonadati</taxon>
        <taxon>Bacteroidota</taxon>
        <taxon>Cytophagia</taxon>
        <taxon>Cytophagales</taxon>
        <taxon>Spirosomataceae</taxon>
        <taxon>Larkinella</taxon>
    </lineage>
</organism>
<feature type="domain" description="HTH araC/xylS-type" evidence="4">
    <location>
        <begin position="192"/>
        <end position="290"/>
    </location>
</feature>
<dbReference type="EMBL" id="RQJP01000002">
    <property type="protein sequence ID" value="RRB15618.1"/>
    <property type="molecule type" value="Genomic_DNA"/>
</dbReference>
<dbReference type="InterPro" id="IPR020449">
    <property type="entry name" value="Tscrpt_reg_AraC-type_HTH"/>
</dbReference>
<sequence>MNGPQTQAIAQYSLEESSSLASRYFEILDVEGQFRRHKANFLLPHRKDYYFFCLVRQGSSRHWVDYVPYTLQANRFYFTGPQQIQVKEKTEPLSGIMLSFTEEYLQLQENQALRQLPILENPEQGHELRLEPDQVQFLEDVLRKMLQEFAARHDWRNRMLHSYLNVLLIYLSRLYTGSFSGGIAGPDLALLKRFRAAIDQHFHRLHHVADYAELLHLTPNHLTDRIKQQSGKTAIQHIHERLMLEAKRQLFHTDRSVSEIAWQLGFEDASYFHRFFKRLEGKTPSFFRTSTREMYP</sequence>
<dbReference type="SUPFAM" id="SSF51215">
    <property type="entry name" value="Regulatory protein AraC"/>
    <property type="match status" value="1"/>
</dbReference>
<dbReference type="OrthoDB" id="9793451at2"/>
<evidence type="ECO:0000259" key="4">
    <source>
        <dbReference type="PROSITE" id="PS01124"/>
    </source>
</evidence>
<dbReference type="GO" id="GO:0043565">
    <property type="term" value="F:sequence-specific DNA binding"/>
    <property type="evidence" value="ECO:0007669"/>
    <property type="project" value="InterPro"/>
</dbReference>
<dbReference type="PANTHER" id="PTHR43280">
    <property type="entry name" value="ARAC-FAMILY TRANSCRIPTIONAL REGULATOR"/>
    <property type="match status" value="1"/>
</dbReference>
<name>A0A3P1CQT8_9BACT</name>
<dbReference type="Proteomes" id="UP000274271">
    <property type="component" value="Unassembled WGS sequence"/>
</dbReference>
<proteinExistence type="predicted"/>
<keyword evidence="1" id="KW-0805">Transcription regulation</keyword>
<evidence type="ECO:0000256" key="3">
    <source>
        <dbReference type="ARBA" id="ARBA00023163"/>
    </source>
</evidence>
<protein>
    <submittedName>
        <fullName evidence="5">AraC family transcriptional regulator</fullName>
    </submittedName>
</protein>
<dbReference type="InterPro" id="IPR037923">
    <property type="entry name" value="HTH-like"/>
</dbReference>